<dbReference type="eggNOG" id="ENOG502RRPC">
    <property type="taxonomic scope" value="Eukaryota"/>
</dbReference>
<dbReference type="AlphaFoldDB" id="I1HIK1"/>
<dbReference type="PANTHER" id="PTHR33086:SF30">
    <property type="entry name" value="OS05G0467400 PROTEIN"/>
    <property type="match status" value="1"/>
</dbReference>
<dbReference type="STRING" id="15368.I1HIK1"/>
<proteinExistence type="predicted"/>
<evidence type="ECO:0000313" key="3">
    <source>
        <dbReference type="EnsemblPlants" id="KQK05822"/>
    </source>
</evidence>
<dbReference type="RefSeq" id="XP_003566165.1">
    <property type="nucleotide sequence ID" value="XM_003566117.4"/>
</dbReference>
<reference evidence="2" key="2">
    <citation type="submission" date="2017-06" db="EMBL/GenBank/DDBJ databases">
        <title>WGS assembly of Brachypodium distachyon.</title>
        <authorList>
            <consortium name="The International Brachypodium Initiative"/>
            <person name="Lucas S."/>
            <person name="Harmon-Smith M."/>
            <person name="Lail K."/>
            <person name="Tice H."/>
            <person name="Grimwood J."/>
            <person name="Bruce D."/>
            <person name="Barry K."/>
            <person name="Shu S."/>
            <person name="Lindquist E."/>
            <person name="Wang M."/>
            <person name="Pitluck S."/>
            <person name="Vogel J.P."/>
            <person name="Garvin D.F."/>
            <person name="Mockler T.C."/>
            <person name="Schmutz J."/>
            <person name="Rokhsar D."/>
            <person name="Bevan M.W."/>
        </authorList>
    </citation>
    <scope>NUCLEOTIDE SEQUENCE</scope>
    <source>
        <strain evidence="2">Bd21</strain>
    </source>
</reference>
<keyword evidence="4" id="KW-1185">Reference proteome</keyword>
<dbReference type="Proteomes" id="UP000008810">
    <property type="component" value="Chromosome 2"/>
</dbReference>
<dbReference type="GeneID" id="100828481"/>
<dbReference type="KEGG" id="bdi:100828481"/>
<dbReference type="HOGENOM" id="CLU_038425_0_0_1"/>
<feature type="domain" description="DUF1618" evidence="1">
    <location>
        <begin position="236"/>
        <end position="343"/>
    </location>
</feature>
<dbReference type="PANTHER" id="PTHR33086">
    <property type="entry name" value="OS05G0468200 PROTEIN-RELATED"/>
    <property type="match status" value="1"/>
</dbReference>
<gene>
    <name evidence="3" type="primary">LOC100828481</name>
    <name evidence="2" type="ORF">BRADI_2g22730v3</name>
</gene>
<dbReference type="OrthoDB" id="645192at2759"/>
<protein>
    <recommendedName>
        <fullName evidence="1">DUF1618 domain-containing protein</fullName>
    </recommendedName>
</protein>
<reference evidence="3" key="3">
    <citation type="submission" date="2018-08" db="UniProtKB">
        <authorList>
            <consortium name="EnsemblPlants"/>
        </authorList>
    </citation>
    <scope>IDENTIFICATION</scope>
    <source>
        <strain evidence="3">cv. Bd21</strain>
    </source>
</reference>
<sequence>MPLLLRRLAGAVPPPLRRFLCTAPTATTRAQWAMLYKKPALDASGSLSFDLHTPPLVSQLSFPAHLVDPDGDAVDFFTGTLRAASSDGLLLLDFADTRHRAPVIGNIRYSFIHEFDSPNGDVEPDVARFVCNPLSGQMFRLPVPDMDISGMSSGFGLLTQSEGSPGPPDRYVVAQLSRSSCRGEEGRGRGVVRRFLSDTGEWDERLLTGSSTMPAGRLMCIHKEHEVLAFGDRLWWVDVSWGACSVDPFSDRPENRFFELPRGSVLPDLDGFAGRLILGRYRRFGFSEGKLRYVEVSNNKKPFVVSSYSLDDKGCCWTLEHKIAVTPILPERCKRLDNHIPSIAAIDPFNASMLYLDYGRFVLVVDMAKGDCLGACHLPGRIDFRITSLSKLSGFLMPCVLPTWLESSYIPGAGTLSSKNTNCKRKTLAEMLVRVDRGQKN</sequence>
<dbReference type="OMA" id="AMLYAKP"/>
<dbReference type="Pfam" id="PF07762">
    <property type="entry name" value="DUF1618"/>
    <property type="match status" value="1"/>
</dbReference>
<name>I1HIK1_BRADI</name>
<dbReference type="EnsemblPlants" id="KQK05822">
    <property type="protein sequence ID" value="KQK05822"/>
    <property type="gene ID" value="BRADI_2g22730v3"/>
</dbReference>
<dbReference type="Gramene" id="KQK05822">
    <property type="protein sequence ID" value="KQK05822"/>
    <property type="gene ID" value="BRADI_2g22730v3"/>
</dbReference>
<dbReference type="InterPro" id="IPR011676">
    <property type="entry name" value="DUF1618"/>
</dbReference>
<evidence type="ECO:0000313" key="2">
    <source>
        <dbReference type="EMBL" id="KQK05822.1"/>
    </source>
</evidence>
<evidence type="ECO:0000259" key="1">
    <source>
        <dbReference type="Pfam" id="PF07762"/>
    </source>
</evidence>
<reference evidence="2 3" key="1">
    <citation type="journal article" date="2010" name="Nature">
        <title>Genome sequencing and analysis of the model grass Brachypodium distachyon.</title>
        <authorList>
            <consortium name="International Brachypodium Initiative"/>
        </authorList>
    </citation>
    <scope>NUCLEOTIDE SEQUENCE [LARGE SCALE GENOMIC DNA]</scope>
    <source>
        <strain evidence="2">Bd21</strain>
        <strain evidence="3">cv. Bd21</strain>
    </source>
</reference>
<accession>I1HIK1</accession>
<dbReference type="EMBL" id="CM000881">
    <property type="protein sequence ID" value="KQK05822.1"/>
    <property type="molecule type" value="Genomic_DNA"/>
</dbReference>
<evidence type="ECO:0000313" key="4">
    <source>
        <dbReference type="Proteomes" id="UP000008810"/>
    </source>
</evidence>
<organism evidence="3">
    <name type="scientific">Brachypodium distachyon</name>
    <name type="common">Purple false brome</name>
    <name type="synonym">Trachynia distachya</name>
    <dbReference type="NCBI Taxonomy" id="15368"/>
    <lineage>
        <taxon>Eukaryota</taxon>
        <taxon>Viridiplantae</taxon>
        <taxon>Streptophyta</taxon>
        <taxon>Embryophyta</taxon>
        <taxon>Tracheophyta</taxon>
        <taxon>Spermatophyta</taxon>
        <taxon>Magnoliopsida</taxon>
        <taxon>Liliopsida</taxon>
        <taxon>Poales</taxon>
        <taxon>Poaceae</taxon>
        <taxon>BOP clade</taxon>
        <taxon>Pooideae</taxon>
        <taxon>Stipodae</taxon>
        <taxon>Brachypodieae</taxon>
        <taxon>Brachypodium</taxon>
    </lineage>
</organism>